<dbReference type="SUPFAM" id="SSF52833">
    <property type="entry name" value="Thioredoxin-like"/>
    <property type="match status" value="1"/>
</dbReference>
<evidence type="ECO:0000313" key="2">
    <source>
        <dbReference type="EMBL" id="MEC4719089.1"/>
    </source>
</evidence>
<sequence>MRWQPLPFYFLLSQDSDVEEAQRKNSGRWKLFAVLAVCASPLIASYLTYYVIKPEGRTNYGSLIDPRAHPMPSLNTTALDGKPAGLQQFKGKWIMMFADGGECSESCRKRLHDMRQLRLAQGKERDRIERVWLVTDKQPLDTVLMREYDGTHMLRSDPAMLKTWLPSEPPAAFTDHIYMIDPLGNLMMRFPKDADPNKIKKDLSKLLKASRIG</sequence>
<reference evidence="2 3" key="1">
    <citation type="submission" date="2023-10" db="EMBL/GenBank/DDBJ databases">
        <title>Noviherbaspirillum sp. CPCC 100848 genome assembly.</title>
        <authorList>
            <person name="Li X.Y."/>
            <person name="Fang X.M."/>
        </authorList>
    </citation>
    <scope>NUCLEOTIDE SEQUENCE [LARGE SCALE GENOMIC DNA]</scope>
    <source>
        <strain evidence="2 3">CPCC 100848</strain>
    </source>
</reference>
<keyword evidence="1" id="KW-1133">Transmembrane helix</keyword>
<evidence type="ECO:0000313" key="3">
    <source>
        <dbReference type="Proteomes" id="UP001352263"/>
    </source>
</evidence>
<gene>
    <name evidence="2" type="ORF">RY831_08010</name>
</gene>
<dbReference type="Gene3D" id="3.40.30.10">
    <property type="entry name" value="Glutaredoxin"/>
    <property type="match status" value="1"/>
</dbReference>
<evidence type="ECO:0000256" key="1">
    <source>
        <dbReference type="SAM" id="Phobius"/>
    </source>
</evidence>
<protein>
    <submittedName>
        <fullName evidence="2">Cytochrome C oxidase subunit I</fullName>
    </submittedName>
</protein>
<dbReference type="EMBL" id="JAWIIV010000005">
    <property type="protein sequence ID" value="MEC4719089.1"/>
    <property type="molecule type" value="Genomic_DNA"/>
</dbReference>
<keyword evidence="1" id="KW-0472">Membrane</keyword>
<organism evidence="2 3">
    <name type="scientific">Noviherbaspirillum album</name>
    <dbReference type="NCBI Taxonomy" id="3080276"/>
    <lineage>
        <taxon>Bacteria</taxon>
        <taxon>Pseudomonadati</taxon>
        <taxon>Pseudomonadota</taxon>
        <taxon>Betaproteobacteria</taxon>
        <taxon>Burkholderiales</taxon>
        <taxon>Oxalobacteraceae</taxon>
        <taxon>Noviherbaspirillum</taxon>
    </lineage>
</organism>
<name>A0ABU6J617_9BURK</name>
<dbReference type="RefSeq" id="WP_326505811.1">
    <property type="nucleotide sequence ID" value="NZ_JAWIIV010000005.1"/>
</dbReference>
<comment type="caution">
    <text evidence="2">The sequence shown here is derived from an EMBL/GenBank/DDBJ whole genome shotgun (WGS) entry which is preliminary data.</text>
</comment>
<accession>A0ABU6J617</accession>
<dbReference type="Proteomes" id="UP001352263">
    <property type="component" value="Unassembled WGS sequence"/>
</dbReference>
<proteinExistence type="predicted"/>
<dbReference type="InterPro" id="IPR036249">
    <property type="entry name" value="Thioredoxin-like_sf"/>
</dbReference>
<feature type="transmembrane region" description="Helical" evidence="1">
    <location>
        <begin position="31"/>
        <end position="52"/>
    </location>
</feature>
<keyword evidence="3" id="KW-1185">Reference proteome</keyword>
<keyword evidence="1" id="KW-0812">Transmembrane</keyword>